<protein>
    <recommendedName>
        <fullName evidence="3">Phosphoribulokinase/uridine kinase domain-containing protein</fullName>
    </recommendedName>
</protein>
<evidence type="ECO:0008006" key="3">
    <source>
        <dbReference type="Google" id="ProtNLM"/>
    </source>
</evidence>
<accession>A0ABD3FE67</accession>
<proteinExistence type="predicted"/>
<name>A0ABD3FE67_9STRA</name>
<evidence type="ECO:0000313" key="1">
    <source>
        <dbReference type="EMBL" id="KAL3664604.1"/>
    </source>
</evidence>
<gene>
    <name evidence="1" type="ORF">V7S43_010354</name>
</gene>
<dbReference type="EMBL" id="JBIMZQ010000023">
    <property type="protein sequence ID" value="KAL3664604.1"/>
    <property type="molecule type" value="Genomic_DNA"/>
</dbReference>
<evidence type="ECO:0000313" key="2">
    <source>
        <dbReference type="Proteomes" id="UP001632037"/>
    </source>
</evidence>
<dbReference type="AlphaFoldDB" id="A0ABD3FE67"/>
<reference evidence="1 2" key="1">
    <citation type="submission" date="2024-09" db="EMBL/GenBank/DDBJ databases">
        <title>Genome sequencing and assembly of Phytophthora oleae, isolate VK10A, causative agent of rot of olive drupes.</title>
        <authorList>
            <person name="Conti Taguali S."/>
            <person name="Riolo M."/>
            <person name="La Spada F."/>
            <person name="Cacciola S.O."/>
            <person name="Dionisio G."/>
        </authorList>
    </citation>
    <scope>NUCLEOTIDE SEQUENCE [LARGE SCALE GENOMIC DNA]</scope>
    <source>
        <strain evidence="1 2">VK10A</strain>
    </source>
</reference>
<sequence length="75" mass="8694">MQELPDTFVLVAIMILPEFVRERFKDKGVPIEATARFEQRVPRLVAGTNRCRAARPPWDPHFEINCMLVRIGSTR</sequence>
<keyword evidence="2" id="KW-1185">Reference proteome</keyword>
<dbReference type="Proteomes" id="UP001632037">
    <property type="component" value="Unassembled WGS sequence"/>
</dbReference>
<organism evidence="1 2">
    <name type="scientific">Phytophthora oleae</name>
    <dbReference type="NCBI Taxonomy" id="2107226"/>
    <lineage>
        <taxon>Eukaryota</taxon>
        <taxon>Sar</taxon>
        <taxon>Stramenopiles</taxon>
        <taxon>Oomycota</taxon>
        <taxon>Peronosporomycetes</taxon>
        <taxon>Peronosporales</taxon>
        <taxon>Peronosporaceae</taxon>
        <taxon>Phytophthora</taxon>
    </lineage>
</organism>
<comment type="caution">
    <text evidence="1">The sequence shown here is derived from an EMBL/GenBank/DDBJ whole genome shotgun (WGS) entry which is preliminary data.</text>
</comment>